<dbReference type="SMART" id="SM00631">
    <property type="entry name" value="Zn_pept"/>
    <property type="match status" value="1"/>
</dbReference>
<dbReference type="SUPFAM" id="SSF53187">
    <property type="entry name" value="Zn-dependent exopeptidases"/>
    <property type="match status" value="1"/>
</dbReference>
<evidence type="ECO:0000256" key="3">
    <source>
        <dbReference type="ARBA" id="ARBA00022645"/>
    </source>
</evidence>
<keyword evidence="6" id="KW-0378">Hydrolase</keyword>
<evidence type="ECO:0000256" key="9">
    <source>
        <dbReference type="PROSITE-ProRule" id="PRU01379"/>
    </source>
</evidence>
<dbReference type="Gene3D" id="3.40.630.10">
    <property type="entry name" value="Zn peptidases"/>
    <property type="match status" value="1"/>
</dbReference>
<dbReference type="EMBL" id="MTYJ01000002">
    <property type="protein sequence ID" value="OQV25487.1"/>
    <property type="molecule type" value="Genomic_DNA"/>
</dbReference>
<dbReference type="CDD" id="cd03858">
    <property type="entry name" value="M14_CP_N-E_like"/>
    <property type="match status" value="1"/>
</dbReference>
<dbReference type="OrthoDB" id="10249045at2759"/>
<evidence type="ECO:0000256" key="4">
    <source>
        <dbReference type="ARBA" id="ARBA00022670"/>
    </source>
</evidence>
<dbReference type="Gene3D" id="2.60.40.1120">
    <property type="entry name" value="Carboxypeptidase-like, regulatory domain"/>
    <property type="match status" value="1"/>
</dbReference>
<reference evidence="13" key="1">
    <citation type="submission" date="2017-01" db="EMBL/GenBank/DDBJ databases">
        <title>Comparative genomics of anhydrobiosis in the tardigrade Hypsibius dujardini.</title>
        <authorList>
            <person name="Yoshida Y."/>
            <person name="Koutsovoulos G."/>
            <person name="Laetsch D."/>
            <person name="Stevens L."/>
            <person name="Kumar S."/>
            <person name="Horikawa D."/>
            <person name="Ishino K."/>
            <person name="Komine S."/>
            <person name="Tomita M."/>
            <person name="Blaxter M."/>
            <person name="Arakawa K."/>
        </authorList>
    </citation>
    <scope>NUCLEOTIDE SEQUENCE [LARGE SCALE GENOMIC DNA]</scope>
    <source>
        <strain evidence="13">Z151</strain>
    </source>
</reference>
<accession>A0A1W0XDD2</accession>
<dbReference type="Pfam" id="PF13620">
    <property type="entry name" value="CarboxypepD_reg"/>
    <property type="match status" value="1"/>
</dbReference>
<evidence type="ECO:0000256" key="2">
    <source>
        <dbReference type="ARBA" id="ARBA00005988"/>
    </source>
</evidence>
<dbReference type="InterPro" id="IPR008969">
    <property type="entry name" value="CarboxyPept-like_regulatory"/>
</dbReference>
<gene>
    <name evidence="12" type="ORF">BV898_00428</name>
</gene>
<dbReference type="InterPro" id="IPR000834">
    <property type="entry name" value="Peptidase_M14"/>
</dbReference>
<organism evidence="12 13">
    <name type="scientific">Hypsibius exemplaris</name>
    <name type="common">Freshwater tardigrade</name>
    <dbReference type="NCBI Taxonomy" id="2072580"/>
    <lineage>
        <taxon>Eukaryota</taxon>
        <taxon>Metazoa</taxon>
        <taxon>Ecdysozoa</taxon>
        <taxon>Tardigrada</taxon>
        <taxon>Eutardigrada</taxon>
        <taxon>Parachela</taxon>
        <taxon>Hypsibioidea</taxon>
        <taxon>Hypsibiidae</taxon>
        <taxon>Hypsibius</taxon>
    </lineage>
</organism>
<proteinExistence type="inferred from homology"/>
<dbReference type="PANTHER" id="PTHR11532:SF57">
    <property type="entry name" value="CARBOXYPEPTIDASE D, B"/>
    <property type="match status" value="1"/>
</dbReference>
<feature type="domain" description="Peptidase M14" evidence="11">
    <location>
        <begin position="98"/>
        <end position="395"/>
    </location>
</feature>
<dbReference type="InterPro" id="IPR057246">
    <property type="entry name" value="CARBOXYPEPT_ZN_1"/>
</dbReference>
<dbReference type="GO" id="GO:0006518">
    <property type="term" value="P:peptide metabolic process"/>
    <property type="evidence" value="ECO:0007669"/>
    <property type="project" value="TreeGrafter"/>
</dbReference>
<dbReference type="Proteomes" id="UP000192578">
    <property type="component" value="Unassembled WGS sequence"/>
</dbReference>
<dbReference type="CDD" id="cd11308">
    <property type="entry name" value="Peptidase_M14NE-CP-C_like"/>
    <property type="match status" value="1"/>
</dbReference>
<evidence type="ECO:0000313" key="13">
    <source>
        <dbReference type="Proteomes" id="UP000192578"/>
    </source>
</evidence>
<dbReference type="PRINTS" id="PR00765">
    <property type="entry name" value="CRBOXYPTASEA"/>
</dbReference>
<name>A0A1W0XDD2_HYPEX</name>
<feature type="chain" id="PRO_5012009121" evidence="10">
    <location>
        <begin position="25"/>
        <end position="514"/>
    </location>
</feature>
<dbReference type="PROSITE" id="PS00132">
    <property type="entry name" value="CARBOXYPEPT_ZN_1"/>
    <property type="match status" value="1"/>
</dbReference>
<dbReference type="GO" id="GO:0004181">
    <property type="term" value="F:metallocarboxypeptidase activity"/>
    <property type="evidence" value="ECO:0007669"/>
    <property type="project" value="InterPro"/>
</dbReference>
<comment type="cofactor">
    <cofactor evidence="1">
        <name>Zn(2+)</name>
        <dbReference type="ChEBI" id="CHEBI:29105"/>
    </cofactor>
</comment>
<dbReference type="GO" id="GO:0005615">
    <property type="term" value="C:extracellular space"/>
    <property type="evidence" value="ECO:0007669"/>
    <property type="project" value="TreeGrafter"/>
</dbReference>
<dbReference type="PROSITE" id="PS52035">
    <property type="entry name" value="PEPTIDASE_M14"/>
    <property type="match status" value="1"/>
</dbReference>
<dbReference type="SUPFAM" id="SSF49464">
    <property type="entry name" value="Carboxypeptidase regulatory domain-like"/>
    <property type="match status" value="1"/>
</dbReference>
<keyword evidence="13" id="KW-1185">Reference proteome</keyword>
<protein>
    <submittedName>
        <fullName evidence="12">Carboxypeptidase D</fullName>
    </submittedName>
</protein>
<dbReference type="AlphaFoldDB" id="A0A1W0XDD2"/>
<evidence type="ECO:0000256" key="10">
    <source>
        <dbReference type="SAM" id="SignalP"/>
    </source>
</evidence>
<feature type="signal peptide" evidence="10">
    <location>
        <begin position="1"/>
        <end position="24"/>
    </location>
</feature>
<evidence type="ECO:0000256" key="8">
    <source>
        <dbReference type="ARBA" id="ARBA00023180"/>
    </source>
</evidence>
<evidence type="ECO:0000256" key="6">
    <source>
        <dbReference type="ARBA" id="ARBA00022801"/>
    </source>
</evidence>
<comment type="caution">
    <text evidence="12">The sequence shown here is derived from an EMBL/GenBank/DDBJ whole genome shotgun (WGS) entry which is preliminary data.</text>
</comment>
<dbReference type="Pfam" id="PF00246">
    <property type="entry name" value="Peptidase_M14"/>
    <property type="match status" value="1"/>
</dbReference>
<dbReference type="InterPro" id="IPR057247">
    <property type="entry name" value="CARBOXYPEPT_ZN_2"/>
</dbReference>
<dbReference type="FunFam" id="3.40.630.10:FF:000020">
    <property type="entry name" value="Carboxypeptidase D"/>
    <property type="match status" value="1"/>
</dbReference>
<dbReference type="InterPro" id="IPR050753">
    <property type="entry name" value="Peptidase_M14_domain"/>
</dbReference>
<evidence type="ECO:0000256" key="5">
    <source>
        <dbReference type="ARBA" id="ARBA00022723"/>
    </source>
</evidence>
<dbReference type="PROSITE" id="PS00133">
    <property type="entry name" value="CARBOXYPEPT_ZN_2"/>
    <property type="match status" value="1"/>
</dbReference>
<dbReference type="PANTHER" id="PTHR11532">
    <property type="entry name" value="PROTEASE M14 CARBOXYPEPTIDASE"/>
    <property type="match status" value="1"/>
</dbReference>
<sequence>MASIASVTWSVITLTVYLHQEVSGTCPLNLTSLSAAQNNGTERMDIPTARNTTIFLDDDVPVANRTLTSQMPMAAIINKILPCKPSNDSDFTEPSDFRYHNYENLTSLMKSLAIGYPNITHLYSIGKSVLGRELWVMEISSKPETHQPGVPEFKYVGNMHGNEVIGREILINLIEFLLKNYGSLDCIRKLVDSTRIHILPSMNPDGFEVSKEGDFDGVTGRGNHNNIDLNRNFPDLLPATEENRVQQVETLALMKWIKDYPFVLSANLHGGSLLANYPFDDAAQDASAVDVSGYHKSPDDALFRQLANSYSQAHWSMYEGHPCPQAYRDDFFPDGITNGAQWYPVPGGMQDWNYLNSNTFEITLELGCWKYPDEEHLPRFWRVNKRSLLAFMIEVHKGIRGFVVDRLNRPVANATIRVESIDHDVFSSADGDYWRLLAPGNYRVTAWRSGYGNSTSQNVTVTEDAPATVLNFTLSSAEESPKAASLATLLHSNMENSAGISIVFFLFVLGGYNM</sequence>
<keyword evidence="8" id="KW-0325">Glycoprotein</keyword>
<dbReference type="GO" id="GO:0016485">
    <property type="term" value="P:protein processing"/>
    <property type="evidence" value="ECO:0007669"/>
    <property type="project" value="TreeGrafter"/>
</dbReference>
<evidence type="ECO:0000313" key="12">
    <source>
        <dbReference type="EMBL" id="OQV25487.1"/>
    </source>
</evidence>
<feature type="active site" description="Proton donor/acceptor" evidence="9">
    <location>
        <position position="365"/>
    </location>
</feature>
<dbReference type="GO" id="GO:0008270">
    <property type="term" value="F:zinc ion binding"/>
    <property type="evidence" value="ECO:0007669"/>
    <property type="project" value="InterPro"/>
</dbReference>
<keyword evidence="10" id="KW-0732">Signal</keyword>
<keyword evidence="5" id="KW-0479">Metal-binding</keyword>
<keyword evidence="7" id="KW-0862">Zinc</keyword>
<keyword evidence="3 12" id="KW-0121">Carboxypeptidase</keyword>
<comment type="similarity">
    <text evidence="2 9">Belongs to the peptidase M14 family.</text>
</comment>
<evidence type="ECO:0000256" key="1">
    <source>
        <dbReference type="ARBA" id="ARBA00001947"/>
    </source>
</evidence>
<dbReference type="FunFam" id="2.60.40.1120:FF:000004">
    <property type="entry name" value="Carboxypeptidase E"/>
    <property type="match status" value="1"/>
</dbReference>
<keyword evidence="4" id="KW-0645">Protease</keyword>
<evidence type="ECO:0000259" key="11">
    <source>
        <dbReference type="PROSITE" id="PS52035"/>
    </source>
</evidence>
<evidence type="ECO:0000256" key="7">
    <source>
        <dbReference type="ARBA" id="ARBA00022833"/>
    </source>
</evidence>